<reference evidence="8 9" key="1">
    <citation type="submission" date="2018-12" db="EMBL/GenBank/DDBJ databases">
        <authorList>
            <person name="Yu L."/>
        </authorList>
    </citation>
    <scope>NUCLEOTIDE SEQUENCE [LARGE SCALE GENOMIC DNA]</scope>
    <source>
        <strain evidence="8 9">S5H2222</strain>
    </source>
</reference>
<keyword evidence="9" id="KW-1185">Reference proteome</keyword>
<dbReference type="Pfam" id="PF02687">
    <property type="entry name" value="FtsX"/>
    <property type="match status" value="1"/>
</dbReference>
<dbReference type="Proteomes" id="UP000276349">
    <property type="component" value="Unassembled WGS sequence"/>
</dbReference>
<dbReference type="OrthoDB" id="1705903at2"/>
<feature type="transmembrane region" description="Helical" evidence="6">
    <location>
        <begin position="18"/>
        <end position="36"/>
    </location>
</feature>
<feature type="transmembrane region" description="Helical" evidence="6">
    <location>
        <begin position="593"/>
        <end position="611"/>
    </location>
</feature>
<evidence type="ECO:0000256" key="2">
    <source>
        <dbReference type="ARBA" id="ARBA00022475"/>
    </source>
</evidence>
<dbReference type="InterPro" id="IPR003838">
    <property type="entry name" value="ABC3_permease_C"/>
</dbReference>
<protein>
    <submittedName>
        <fullName evidence="8">ABC transporter permease</fullName>
    </submittedName>
</protein>
<feature type="transmembrane region" description="Helical" evidence="6">
    <location>
        <begin position="531"/>
        <end position="558"/>
    </location>
</feature>
<feature type="transmembrane region" description="Helical" evidence="6">
    <location>
        <begin position="110"/>
        <end position="136"/>
    </location>
</feature>
<evidence type="ECO:0000313" key="9">
    <source>
        <dbReference type="Proteomes" id="UP000276349"/>
    </source>
</evidence>
<evidence type="ECO:0000256" key="3">
    <source>
        <dbReference type="ARBA" id="ARBA00022692"/>
    </source>
</evidence>
<dbReference type="InterPro" id="IPR027022">
    <property type="entry name" value="ABC_permease_BceB-typ"/>
</dbReference>
<dbReference type="RefSeq" id="WP_126292323.1">
    <property type="nucleotide sequence ID" value="NZ_RXNR01000001.1"/>
</dbReference>
<dbReference type="PIRSF" id="PIRSF018968">
    <property type="entry name" value="ABC_permease_BceB"/>
    <property type="match status" value="1"/>
</dbReference>
<dbReference type="EMBL" id="RXNR01000001">
    <property type="protein sequence ID" value="RTQ96538.1"/>
    <property type="molecule type" value="Genomic_DNA"/>
</dbReference>
<comment type="subcellular location">
    <subcellularLocation>
        <location evidence="1 6">Cell membrane</location>
        <topology evidence="1 6">Multi-pass membrane protein</topology>
    </subcellularLocation>
</comment>
<feature type="transmembrane region" description="Helical" evidence="6">
    <location>
        <begin position="295"/>
        <end position="316"/>
    </location>
</feature>
<comment type="caution">
    <text evidence="8">The sequence shown here is derived from an EMBL/GenBank/DDBJ whole genome shotgun (WGS) entry which is preliminary data.</text>
</comment>
<gene>
    <name evidence="8" type="ORF">EKG35_00360</name>
</gene>
<evidence type="ECO:0000313" key="8">
    <source>
        <dbReference type="EMBL" id="RTQ96538.1"/>
    </source>
</evidence>
<keyword evidence="5 6" id="KW-0472">Membrane</keyword>
<dbReference type="PANTHER" id="PTHR46795:SF3">
    <property type="entry name" value="ABC TRANSPORTER PERMEASE"/>
    <property type="match status" value="1"/>
</dbReference>
<proteinExistence type="inferred from homology"/>
<organism evidence="8 9">
    <name type="scientific">Lysinibacillus telephonicus</name>
    <dbReference type="NCBI Taxonomy" id="1714840"/>
    <lineage>
        <taxon>Bacteria</taxon>
        <taxon>Bacillati</taxon>
        <taxon>Bacillota</taxon>
        <taxon>Bacilli</taxon>
        <taxon>Bacillales</taxon>
        <taxon>Bacillaceae</taxon>
        <taxon>Lysinibacillus</taxon>
    </lineage>
</organism>
<feature type="transmembrane region" description="Helical" evidence="6">
    <location>
        <begin position="238"/>
        <end position="262"/>
    </location>
</feature>
<keyword evidence="4 6" id="KW-1133">Transmembrane helix</keyword>
<dbReference type="GO" id="GO:0005886">
    <property type="term" value="C:plasma membrane"/>
    <property type="evidence" value="ECO:0007669"/>
    <property type="project" value="UniProtKB-SubCell"/>
</dbReference>
<dbReference type="InterPro" id="IPR052536">
    <property type="entry name" value="ABC-4_Integral_Memb_Prot"/>
</dbReference>
<accession>A0A431UY32</accession>
<feature type="transmembrane region" description="Helical" evidence="6">
    <location>
        <begin position="623"/>
        <end position="648"/>
    </location>
</feature>
<evidence type="ECO:0000256" key="6">
    <source>
        <dbReference type="PIRNR" id="PIRNR018968"/>
    </source>
</evidence>
<comment type="similarity">
    <text evidence="6">Belongs to the ABC-4 integral membrane protein family.</text>
</comment>
<evidence type="ECO:0000256" key="5">
    <source>
        <dbReference type="ARBA" id="ARBA00023136"/>
    </source>
</evidence>
<dbReference type="AlphaFoldDB" id="A0A431UY32"/>
<feature type="transmembrane region" description="Helical" evidence="6">
    <location>
        <begin position="198"/>
        <end position="218"/>
    </location>
</feature>
<evidence type="ECO:0000259" key="7">
    <source>
        <dbReference type="Pfam" id="PF02687"/>
    </source>
</evidence>
<feature type="transmembrane region" description="Helical" evidence="6">
    <location>
        <begin position="156"/>
        <end position="177"/>
    </location>
</feature>
<evidence type="ECO:0000256" key="1">
    <source>
        <dbReference type="ARBA" id="ARBA00004651"/>
    </source>
</evidence>
<keyword evidence="6" id="KW-0813">Transport</keyword>
<sequence>MTLSKLVLRSMRKNLKHYYLYFFALIFSVTLCFSFTTLRYNPTVQEALKESGTASAGFGAGGYILYFIVTFFVLYANHLFMKRRSKEFGLFQLIGMTKGLVVRLIALENIILFVLAISLGMIIGFFSSRLFAMILIKMLEVDMIVHLSFSQEAFKQSVIIFSILLVVILLQMTWLIRSVSLLSLFTAAKTTDERVKRFSIFHMVMGLLGLLLIVYGYYQSTLLFDAGKSDLFNNLFLHMLIILGTTILGTYFVFRYSVALIMNMLRGSKKGHLNITDVLAVTPIMHRMKGNSKSLTLITVLTGLSVGITSLSYISYYSSETNARQSSPYDYILLNNQGIEFLDRLTLENIEYEKETYDIASVMLDIKDLVDDNLKNSPLFSEETTTPVIPLSQFQQVEPSIQLKEGEAFVTSYVNILFEILPLKKEQNIVVSLGGKDVSLFIKDIREDYLLSSRAMYGGPILVVPDKLFEEINTANEQHEIYSQIGINLVHEEDMPKAEEIYSSLAEERQVVLNNKNYTQSSYEQLRENNIAIFGLTIFITAFLGLAFLLTTGSILYFKQMAEAEEEKASYMILRKIGFSSSQIMKGIYAKQAFNFGVPLIIGLLHSYFAVKSGWWLFGTELVAPLVITMCLYVMMYVIFMILSIGYYKRVIRESL</sequence>
<feature type="transmembrane region" description="Helical" evidence="6">
    <location>
        <begin position="56"/>
        <end position="76"/>
    </location>
</feature>
<dbReference type="GO" id="GO:0055085">
    <property type="term" value="P:transmembrane transport"/>
    <property type="evidence" value="ECO:0007669"/>
    <property type="project" value="UniProtKB-UniRule"/>
</dbReference>
<evidence type="ECO:0000256" key="4">
    <source>
        <dbReference type="ARBA" id="ARBA00022989"/>
    </source>
</evidence>
<keyword evidence="2 6" id="KW-1003">Cell membrane</keyword>
<keyword evidence="3 6" id="KW-0812">Transmembrane</keyword>
<name>A0A431UY32_9BACI</name>
<dbReference type="PANTHER" id="PTHR46795">
    <property type="entry name" value="ABC TRANSPORTER PERMEASE-RELATED-RELATED"/>
    <property type="match status" value="1"/>
</dbReference>
<feature type="domain" description="ABC3 transporter permease C-terminal" evidence="7">
    <location>
        <begin position="63"/>
        <end position="176"/>
    </location>
</feature>